<dbReference type="GO" id="GO:0006047">
    <property type="term" value="P:UDP-N-acetylglucosamine metabolic process"/>
    <property type="evidence" value="ECO:0007669"/>
    <property type="project" value="TreeGrafter"/>
</dbReference>
<dbReference type="RefSeq" id="XP_056072320.1">
    <property type="nucleotide sequence ID" value="XM_056215053.1"/>
</dbReference>
<reference evidence="13" key="1">
    <citation type="submission" date="2022-10" db="EMBL/GenBank/DDBJ databases">
        <title>Tapping the CABI collections for fungal endophytes: first genome assemblies for Collariella, Neodidymelliopsis, Ascochyta clinopodiicola, Didymella pomorum, Didymosphaeria variabile, Neocosmospora piperis and Neocucurbitaria cava.</title>
        <authorList>
            <person name="Hill R."/>
        </authorList>
    </citation>
    <scope>NUCLEOTIDE SEQUENCE</scope>
    <source>
        <strain evidence="13">IMI 356815</strain>
    </source>
</reference>
<dbReference type="Gene3D" id="3.60.20.10">
    <property type="entry name" value="Glutamine Phosphoribosylpyrophosphate, subunit 1, domain 1"/>
    <property type="match status" value="1"/>
</dbReference>
<evidence type="ECO:0000256" key="2">
    <source>
        <dbReference type="ARBA" id="ARBA00003267"/>
    </source>
</evidence>
<comment type="catalytic activity">
    <reaction evidence="1">
        <text>D-fructose 6-phosphate + L-glutamine = D-glucosamine 6-phosphate + L-glutamate</text>
        <dbReference type="Rhea" id="RHEA:13237"/>
        <dbReference type="ChEBI" id="CHEBI:29985"/>
        <dbReference type="ChEBI" id="CHEBI:58359"/>
        <dbReference type="ChEBI" id="CHEBI:58725"/>
        <dbReference type="ChEBI" id="CHEBI:61527"/>
        <dbReference type="EC" id="2.6.1.16"/>
    </reaction>
</comment>
<dbReference type="Pfam" id="PF01380">
    <property type="entry name" value="SIS"/>
    <property type="match status" value="2"/>
</dbReference>
<dbReference type="PANTHER" id="PTHR10937:SF0">
    <property type="entry name" value="GLUTAMINE--FRUCTOSE-6-PHOSPHATE TRANSAMINASE (ISOMERIZING)"/>
    <property type="match status" value="1"/>
</dbReference>
<organism evidence="13 14">
    <name type="scientific">Didymosphaeria variabile</name>
    <dbReference type="NCBI Taxonomy" id="1932322"/>
    <lineage>
        <taxon>Eukaryota</taxon>
        <taxon>Fungi</taxon>
        <taxon>Dikarya</taxon>
        <taxon>Ascomycota</taxon>
        <taxon>Pezizomycotina</taxon>
        <taxon>Dothideomycetes</taxon>
        <taxon>Pleosporomycetidae</taxon>
        <taxon>Pleosporales</taxon>
        <taxon>Massarineae</taxon>
        <taxon>Didymosphaeriaceae</taxon>
        <taxon>Didymosphaeria</taxon>
    </lineage>
</organism>
<sequence>MCGIVGYVNYKLNRSRKYVITTLLDGLARLDYRGYDSTGLLVDGDETDKVLPYKIIGKVAALKQLINDEDVDLKKVYTTHAGIAHTRWAANGVATLQNCHPLRSDVSWRFAIVHNGIVTNYKKLRTQLASEPYQWEGETDTEVAVKLAMHLYDQNAGIGFAELACTLANKLEGAFSLLLKSVHYPGELIAIKKGSPLVIGITSQDTQQMSSLPVSYHPQRFVQNGEAIINSANSTHSVNGTSVSEPSPMWAHEYFFASDPSAIAEHTKRMVFMEDCDIAHVHYGLLDIYSIGSPDEAGYGRPVQTFDHLDGSIPSKGTYAHYMQKEIYEQPEIIEAALKDRLDVESGKIDFQGLGQHMDRIRTCSKISFIACGSSYYACLAMQELFETLTNVTVSIDIASSFLDKLSHISADVAYVFVSQSGETAECLTALQYCQKRGGFTIGIVNVVDSSIARLTHCGLYINAGVEIGVATTKAYTSQLVHLVLLALALGAGNDSTHDRRREITKGLQRLPEQMRRILTLDSSIKELCETKLMHKANMLVLGRGYQYATALEASLKIKEVAYIHCEAVLTGELKHGVLALVDDNFSVVMIATRDRSFERSLNGYEQLLSHGGDPIILCQEGETAFNISNGHCIEVLETVDCLQSVLNIIPLQLMSYWLGVLRNNSVDFPRHVAKSVTVE</sequence>
<dbReference type="InterPro" id="IPR035490">
    <property type="entry name" value="GlmS/FrlB_SIS"/>
</dbReference>
<dbReference type="Pfam" id="PF13522">
    <property type="entry name" value="GATase_6"/>
    <property type="match status" value="1"/>
</dbReference>
<dbReference type="AlphaFoldDB" id="A0A9W9CB97"/>
<dbReference type="OrthoDB" id="15235at2759"/>
<keyword evidence="5 13" id="KW-0032">Aminotransferase</keyword>
<dbReference type="EC" id="2.6.1.16" evidence="4"/>
<proteinExistence type="predicted"/>
<evidence type="ECO:0000313" key="13">
    <source>
        <dbReference type="EMBL" id="KAJ4354546.1"/>
    </source>
</evidence>
<keyword evidence="14" id="KW-1185">Reference proteome</keyword>
<evidence type="ECO:0000259" key="12">
    <source>
        <dbReference type="PROSITE" id="PS51464"/>
    </source>
</evidence>
<evidence type="ECO:0000256" key="3">
    <source>
        <dbReference type="ARBA" id="ARBA00004775"/>
    </source>
</evidence>
<evidence type="ECO:0000256" key="6">
    <source>
        <dbReference type="ARBA" id="ARBA00022679"/>
    </source>
</evidence>
<evidence type="ECO:0000256" key="1">
    <source>
        <dbReference type="ARBA" id="ARBA00001031"/>
    </source>
</evidence>
<dbReference type="EMBL" id="JAPEUX010000004">
    <property type="protein sequence ID" value="KAJ4354546.1"/>
    <property type="molecule type" value="Genomic_DNA"/>
</dbReference>
<comment type="caution">
    <text evidence="13">The sequence shown here is derived from an EMBL/GenBank/DDBJ whole genome shotgun (WGS) entry which is preliminary data.</text>
</comment>
<gene>
    <name evidence="13" type="primary">GFA1_1</name>
    <name evidence="13" type="ORF">N0V89_006283</name>
</gene>
<keyword evidence="6 13" id="KW-0808">Transferase</keyword>
<keyword evidence="8" id="KW-0315">Glutamine amidotransferase</keyword>
<dbReference type="Gene3D" id="3.40.50.10490">
    <property type="entry name" value="Glucose-6-phosphate isomerase like protein, domain 1"/>
    <property type="match status" value="2"/>
</dbReference>
<dbReference type="GO" id="GO:0097367">
    <property type="term" value="F:carbohydrate derivative binding"/>
    <property type="evidence" value="ECO:0007669"/>
    <property type="project" value="InterPro"/>
</dbReference>
<dbReference type="PROSITE" id="PS51278">
    <property type="entry name" value="GATASE_TYPE_2"/>
    <property type="match status" value="1"/>
</dbReference>
<feature type="domain" description="SIS" evidence="12">
    <location>
        <begin position="529"/>
        <end position="670"/>
    </location>
</feature>
<dbReference type="GO" id="GO:0006487">
    <property type="term" value="P:protein N-linked glycosylation"/>
    <property type="evidence" value="ECO:0007669"/>
    <property type="project" value="TreeGrafter"/>
</dbReference>
<keyword evidence="7" id="KW-0677">Repeat</keyword>
<dbReference type="InterPro" id="IPR047084">
    <property type="entry name" value="GFAT_N"/>
</dbReference>
<dbReference type="FunFam" id="3.40.50.10490:FF:000002">
    <property type="entry name" value="Glutamine--fructose-6-phosphate aminotransferase [isomerizing]"/>
    <property type="match status" value="1"/>
</dbReference>
<dbReference type="InterPro" id="IPR029055">
    <property type="entry name" value="Ntn_hydrolases_N"/>
</dbReference>
<evidence type="ECO:0000256" key="8">
    <source>
        <dbReference type="ARBA" id="ARBA00022962"/>
    </source>
</evidence>
<dbReference type="Proteomes" id="UP001140513">
    <property type="component" value="Unassembled WGS sequence"/>
</dbReference>
<dbReference type="SUPFAM" id="SSF56235">
    <property type="entry name" value="N-terminal nucleophile aminohydrolases (Ntn hydrolases)"/>
    <property type="match status" value="1"/>
</dbReference>
<comment type="function">
    <text evidence="2">Involved in amino sugar synthesis (formation of chitin, supplies the amino sugars of asparagine-linked oligosaccharides of glycoproteins).</text>
</comment>
<dbReference type="GeneID" id="80909813"/>
<comment type="pathway">
    <text evidence="3">Nucleotide-sugar biosynthesis; UDP-N-acetyl-alpha-D-glucosamine biosynthesis; alpha-D-glucosamine 6-phosphate from D-fructose 6-phosphate: step 1/1.</text>
</comment>
<protein>
    <recommendedName>
        <fullName evidence="4">glutamine--fructose-6-phosphate transaminase (isomerizing)</fullName>
        <ecNumber evidence="4">2.6.1.16</ecNumber>
    </recommendedName>
    <alternativeName>
        <fullName evidence="10">D-fructose-6-phosphate amidotransferase</fullName>
    </alternativeName>
    <alternativeName>
        <fullName evidence="9">Hexosephosphate aminotransferase</fullName>
    </alternativeName>
</protein>
<evidence type="ECO:0000256" key="10">
    <source>
        <dbReference type="ARBA" id="ARBA00033302"/>
    </source>
</evidence>
<dbReference type="GO" id="GO:0004360">
    <property type="term" value="F:glutamine-fructose-6-phosphate transaminase (isomerizing) activity"/>
    <property type="evidence" value="ECO:0007669"/>
    <property type="project" value="UniProtKB-EC"/>
</dbReference>
<name>A0A9W9CB97_9PLEO</name>
<dbReference type="SUPFAM" id="SSF53697">
    <property type="entry name" value="SIS domain"/>
    <property type="match status" value="1"/>
</dbReference>
<dbReference type="FunFam" id="3.40.50.10490:FF:000001">
    <property type="entry name" value="Glutamine--fructose-6-phosphate aminotransferase [isomerizing]"/>
    <property type="match status" value="1"/>
</dbReference>
<feature type="domain" description="SIS" evidence="12">
    <location>
        <begin position="357"/>
        <end position="497"/>
    </location>
</feature>
<dbReference type="CDD" id="cd05009">
    <property type="entry name" value="SIS_GlmS_GlmD_2"/>
    <property type="match status" value="1"/>
</dbReference>
<dbReference type="PANTHER" id="PTHR10937">
    <property type="entry name" value="GLUCOSAMINE--FRUCTOSE-6-PHOSPHATE AMINOTRANSFERASE, ISOMERIZING"/>
    <property type="match status" value="1"/>
</dbReference>
<accession>A0A9W9CB97</accession>
<evidence type="ECO:0000256" key="7">
    <source>
        <dbReference type="ARBA" id="ARBA00022737"/>
    </source>
</evidence>
<evidence type="ECO:0000259" key="11">
    <source>
        <dbReference type="PROSITE" id="PS51278"/>
    </source>
</evidence>
<dbReference type="InterPro" id="IPR035466">
    <property type="entry name" value="GlmS/AgaS_SIS"/>
</dbReference>
<dbReference type="InterPro" id="IPR046348">
    <property type="entry name" value="SIS_dom_sf"/>
</dbReference>
<dbReference type="CDD" id="cd05008">
    <property type="entry name" value="SIS_GlmS_GlmD_1"/>
    <property type="match status" value="1"/>
</dbReference>
<dbReference type="GO" id="GO:0006002">
    <property type="term" value="P:fructose 6-phosphate metabolic process"/>
    <property type="evidence" value="ECO:0007669"/>
    <property type="project" value="TreeGrafter"/>
</dbReference>
<evidence type="ECO:0000256" key="4">
    <source>
        <dbReference type="ARBA" id="ARBA00012916"/>
    </source>
</evidence>
<feature type="domain" description="Glutamine amidotransferase type-2" evidence="11">
    <location>
        <begin position="2"/>
        <end position="284"/>
    </location>
</feature>
<dbReference type="InterPro" id="IPR017932">
    <property type="entry name" value="GATase_2_dom"/>
</dbReference>
<evidence type="ECO:0000313" key="14">
    <source>
        <dbReference type="Proteomes" id="UP001140513"/>
    </source>
</evidence>
<dbReference type="PROSITE" id="PS51464">
    <property type="entry name" value="SIS"/>
    <property type="match status" value="2"/>
</dbReference>
<dbReference type="GO" id="GO:0006031">
    <property type="term" value="P:chitin biosynthetic process"/>
    <property type="evidence" value="ECO:0007669"/>
    <property type="project" value="UniProtKB-ARBA"/>
</dbReference>
<dbReference type="InterPro" id="IPR001347">
    <property type="entry name" value="SIS_dom"/>
</dbReference>
<evidence type="ECO:0000256" key="5">
    <source>
        <dbReference type="ARBA" id="ARBA00022576"/>
    </source>
</evidence>
<evidence type="ECO:0000256" key="9">
    <source>
        <dbReference type="ARBA" id="ARBA00029805"/>
    </source>
</evidence>
<dbReference type="CDD" id="cd00714">
    <property type="entry name" value="GFAT"/>
    <property type="match status" value="1"/>
</dbReference>